<dbReference type="InterPro" id="IPR009010">
    <property type="entry name" value="Asp_de-COase-like_dom_sf"/>
</dbReference>
<dbReference type="SUPFAM" id="SSF53706">
    <property type="entry name" value="Formate dehydrogenase/DMSO reductase, domains 1-3"/>
    <property type="match status" value="1"/>
</dbReference>
<dbReference type="EMBL" id="CP000249">
    <property type="protein sequence ID" value="ABD11578.1"/>
    <property type="molecule type" value="Genomic_DNA"/>
</dbReference>
<evidence type="ECO:0000313" key="3">
    <source>
        <dbReference type="Proteomes" id="UP000001937"/>
    </source>
</evidence>
<dbReference type="InterPro" id="IPR050123">
    <property type="entry name" value="Prok_molybdopt-oxidoreductase"/>
</dbReference>
<dbReference type="SUPFAM" id="SSF50692">
    <property type="entry name" value="ADC-like"/>
    <property type="match status" value="1"/>
</dbReference>
<evidence type="ECO:0000259" key="1">
    <source>
        <dbReference type="Pfam" id="PF01568"/>
    </source>
</evidence>
<dbReference type="CDD" id="cd02787">
    <property type="entry name" value="MopB_CT_ydeP"/>
    <property type="match status" value="1"/>
</dbReference>
<dbReference type="Proteomes" id="UP000001937">
    <property type="component" value="Chromosome"/>
</dbReference>
<gene>
    <name evidence="2" type="ordered locus">Francci3_2209</name>
</gene>
<dbReference type="Gene3D" id="3.40.50.740">
    <property type="match status" value="1"/>
</dbReference>
<feature type="domain" description="Molybdopterin dinucleotide-binding" evidence="1">
    <location>
        <begin position="257"/>
        <end position="362"/>
    </location>
</feature>
<dbReference type="InterPro" id="IPR037951">
    <property type="entry name" value="MopB_CT_YdeP"/>
</dbReference>
<organism evidence="2 3">
    <name type="scientific">Frankia casuarinae (strain DSM 45818 / CECT 9043 / HFP020203 / CcI3)</name>
    <dbReference type="NCBI Taxonomy" id="106370"/>
    <lineage>
        <taxon>Bacteria</taxon>
        <taxon>Bacillati</taxon>
        <taxon>Actinomycetota</taxon>
        <taxon>Actinomycetes</taxon>
        <taxon>Frankiales</taxon>
        <taxon>Frankiaceae</taxon>
        <taxon>Frankia</taxon>
    </lineage>
</organism>
<dbReference type="AlphaFoldDB" id="Q2JAW4"/>
<sequence length="371" mass="39377">MGADGAGPGVRTLRLVNQDHGFDCPGCAWPDPPVGERSVAEFAFTPPRRHGFDAVGTIRAMRDGRVRVFLGMGGNFVAASPDTAVTEAAMRSCRLTVQVSTTLNRSHVVTGRAALILPALGRTEIDVQAAGPQQVSVEDSMGMVHASRGGLAPAGPGLRSEVAIVCGVAAATLAGQPEVAESGTADRVGLAGDYRRIRAHIARVVPGFTDYEAGLAELGGFPLPHPPRDSRTFPTPSGRAALTVNTCEVLRVPPGHLLLQTVRSHDQYNTTIYGMDDRYRGVRRGRRVVFVHPDDLDDLGIADGTHVDLVGVWTDGMDRRAENFRVVAYPTARGCAAAYFPETNVLVPLDSTAARSNTPTSKSLIIRLEAG</sequence>
<dbReference type="InterPro" id="IPR006657">
    <property type="entry name" value="MoPterin_dinucl-bd_dom"/>
</dbReference>
<dbReference type="STRING" id="106370.Francci3_2209"/>
<proteinExistence type="predicted"/>
<keyword evidence="3" id="KW-1185">Reference proteome</keyword>
<dbReference type="GO" id="GO:0016020">
    <property type="term" value="C:membrane"/>
    <property type="evidence" value="ECO:0007669"/>
    <property type="project" value="TreeGrafter"/>
</dbReference>
<evidence type="ECO:0000313" key="2">
    <source>
        <dbReference type="EMBL" id="ABD11578.1"/>
    </source>
</evidence>
<dbReference type="KEGG" id="fra:Francci3_2209"/>
<dbReference type="PhylomeDB" id="Q2JAW4"/>
<dbReference type="eggNOG" id="COG0243">
    <property type="taxonomic scope" value="Bacteria"/>
</dbReference>
<accession>Q2JAW4</accession>
<dbReference type="HOGENOM" id="CLU_063000_1_0_11"/>
<dbReference type="Pfam" id="PF01568">
    <property type="entry name" value="Molydop_binding"/>
    <property type="match status" value="1"/>
</dbReference>
<dbReference type="GO" id="GO:0043546">
    <property type="term" value="F:molybdopterin cofactor binding"/>
    <property type="evidence" value="ECO:0007669"/>
    <property type="project" value="InterPro"/>
</dbReference>
<protein>
    <submittedName>
        <fullName evidence="2">Molydopterin dinucleotide-binding region</fullName>
    </submittedName>
</protein>
<reference evidence="2 3" key="1">
    <citation type="journal article" date="2007" name="Genome Res.">
        <title>Genome characteristics of facultatively symbiotic Frankia sp. strains reflect host range and host plant biogeography.</title>
        <authorList>
            <person name="Normand P."/>
            <person name="Lapierre P."/>
            <person name="Tisa L.S."/>
            <person name="Gogarten J.P."/>
            <person name="Alloisio N."/>
            <person name="Bagnarol E."/>
            <person name="Bassi C.A."/>
            <person name="Berry A.M."/>
            <person name="Bickhart D.M."/>
            <person name="Choisne N."/>
            <person name="Couloux A."/>
            <person name="Cournoyer B."/>
            <person name="Cruveiller S."/>
            <person name="Daubin V."/>
            <person name="Demange N."/>
            <person name="Francino M.P."/>
            <person name="Goltsman E."/>
            <person name="Huang Y."/>
            <person name="Kopp O.R."/>
            <person name="Labarre L."/>
            <person name="Lapidus A."/>
            <person name="Lavire C."/>
            <person name="Marechal J."/>
            <person name="Martinez M."/>
            <person name="Mastronunzio J.E."/>
            <person name="Mullin B.C."/>
            <person name="Niemann J."/>
            <person name="Pujic P."/>
            <person name="Rawnsley T."/>
            <person name="Rouy Z."/>
            <person name="Schenowitz C."/>
            <person name="Sellstedt A."/>
            <person name="Tavares F."/>
            <person name="Tomkins J.P."/>
            <person name="Vallenet D."/>
            <person name="Valverde C."/>
            <person name="Wall L.G."/>
            <person name="Wang Y."/>
            <person name="Medigue C."/>
            <person name="Benson D.R."/>
        </authorList>
    </citation>
    <scope>NUCLEOTIDE SEQUENCE [LARGE SCALE GENOMIC DNA]</scope>
    <source>
        <strain evidence="3">DSM 45818 / CECT 9043 / CcI3</strain>
    </source>
</reference>
<dbReference type="GO" id="GO:0016491">
    <property type="term" value="F:oxidoreductase activity"/>
    <property type="evidence" value="ECO:0007669"/>
    <property type="project" value="InterPro"/>
</dbReference>
<name>Q2JAW4_FRACC</name>
<dbReference type="PANTHER" id="PTHR43105">
    <property type="entry name" value="RESPIRATORY NITRATE REDUCTASE"/>
    <property type="match status" value="1"/>
</dbReference>
<dbReference type="PANTHER" id="PTHR43105:SF4">
    <property type="entry name" value="PROTEIN YDEP"/>
    <property type="match status" value="1"/>
</dbReference>